<dbReference type="RefSeq" id="WP_302039089.1">
    <property type="nucleotide sequence ID" value="NZ_JAUKPO010000011.1"/>
</dbReference>
<comment type="caution">
    <text evidence="1">The sequence shown here is derived from an EMBL/GenBank/DDBJ whole genome shotgun (WGS) entry which is preliminary data.</text>
</comment>
<sequence>MSLIVRVGLVFSLICITSWGYSQSTGNSPYSQLGVGDINNSAFVPNQAMGGAGASHANGIYINHINPALLVRNRITIFDVGVNGQLKKLQTNTSSQQDFGGNLGYLAYAFPAAKKWTIGATLRPYSNVNYEINASGPVAGSPASQANYIYKGEGGLTSVELTNAVNIIGGLSLGVRASYIFGNITNESIVSVQSPSISTNKLAYVRRTNYSDFIFNAGLVYRHKLRDKLFINGGLVYDFATNVGGTRFTGFQQRSASDDDPLPYGYDTLAKDIKGSVSLPAQYKIGISLDAPFHWAILADFSYQNWSDYKDFNVQETLGSGYTLALGGEWTPDINSVSNYLKRITYRTGLHYAQTPILLNSEQISDLGINFGMSVPVGRGFSNLNLALTAGQRGTLSNNLIKEQYFRVAVGFTLNGLYDRWFQKNKID</sequence>
<accession>A0ABT8RAC7</accession>
<dbReference type="EMBL" id="JAUKPO010000011">
    <property type="protein sequence ID" value="MDO1448284.1"/>
    <property type="molecule type" value="Genomic_DNA"/>
</dbReference>
<evidence type="ECO:0000313" key="2">
    <source>
        <dbReference type="Proteomes" id="UP001168528"/>
    </source>
</evidence>
<dbReference type="Gene3D" id="2.40.160.60">
    <property type="entry name" value="Outer membrane protein transport protein (OMPP1/FadL/TodX)"/>
    <property type="match status" value="1"/>
</dbReference>
<dbReference type="Proteomes" id="UP001168528">
    <property type="component" value="Unassembled WGS sequence"/>
</dbReference>
<gene>
    <name evidence="1" type="ORF">Q0590_18560</name>
</gene>
<evidence type="ECO:0008006" key="3">
    <source>
        <dbReference type="Google" id="ProtNLM"/>
    </source>
</evidence>
<keyword evidence="2" id="KW-1185">Reference proteome</keyword>
<organism evidence="1 2">
    <name type="scientific">Rhodocytophaga aerolata</name>
    <dbReference type="NCBI Taxonomy" id="455078"/>
    <lineage>
        <taxon>Bacteria</taxon>
        <taxon>Pseudomonadati</taxon>
        <taxon>Bacteroidota</taxon>
        <taxon>Cytophagia</taxon>
        <taxon>Cytophagales</taxon>
        <taxon>Rhodocytophagaceae</taxon>
        <taxon>Rhodocytophaga</taxon>
    </lineage>
</organism>
<dbReference type="SUPFAM" id="SSF56935">
    <property type="entry name" value="Porins"/>
    <property type="match status" value="1"/>
</dbReference>
<evidence type="ECO:0000313" key="1">
    <source>
        <dbReference type="EMBL" id="MDO1448284.1"/>
    </source>
</evidence>
<reference evidence="1" key="1">
    <citation type="submission" date="2023-07" db="EMBL/GenBank/DDBJ databases">
        <title>The genome sequence of Rhodocytophaga aerolata KACC 12507.</title>
        <authorList>
            <person name="Zhang X."/>
        </authorList>
    </citation>
    <scope>NUCLEOTIDE SEQUENCE</scope>
    <source>
        <strain evidence="1">KACC 12507</strain>
    </source>
</reference>
<proteinExistence type="predicted"/>
<protein>
    <recommendedName>
        <fullName evidence="3">Aromatic hydrocarbon degradation protein</fullName>
    </recommendedName>
</protein>
<name>A0ABT8RAC7_9BACT</name>